<comment type="caution">
    <text evidence="2">The sequence shown here is derived from an EMBL/GenBank/DDBJ whole genome shotgun (WGS) entry which is preliminary data.</text>
</comment>
<reference evidence="3" key="1">
    <citation type="journal article" date="2019" name="Int. J. Syst. Evol. Microbiol.">
        <title>The Global Catalogue of Microorganisms (GCM) 10K type strain sequencing project: providing services to taxonomists for standard genome sequencing and annotation.</title>
        <authorList>
            <consortium name="The Broad Institute Genomics Platform"/>
            <consortium name="The Broad Institute Genome Sequencing Center for Infectious Disease"/>
            <person name="Wu L."/>
            <person name="Ma J."/>
        </authorList>
    </citation>
    <scope>NUCLEOTIDE SEQUENCE [LARGE SCALE GENOMIC DNA]</scope>
    <source>
        <strain evidence="3">JCM 18053</strain>
    </source>
</reference>
<feature type="transmembrane region" description="Helical" evidence="1">
    <location>
        <begin position="12"/>
        <end position="29"/>
    </location>
</feature>
<gene>
    <name evidence="2" type="ORF">GCM10023213_48330</name>
</gene>
<proteinExistence type="predicted"/>
<dbReference type="EMBL" id="BAABIA010000016">
    <property type="protein sequence ID" value="GAA5149959.1"/>
    <property type="molecule type" value="Genomic_DNA"/>
</dbReference>
<organism evidence="2 3">
    <name type="scientific">Prosthecobacter algae</name>
    <dbReference type="NCBI Taxonomy" id="1144682"/>
    <lineage>
        <taxon>Bacteria</taxon>
        <taxon>Pseudomonadati</taxon>
        <taxon>Verrucomicrobiota</taxon>
        <taxon>Verrucomicrobiia</taxon>
        <taxon>Verrucomicrobiales</taxon>
        <taxon>Verrucomicrobiaceae</taxon>
        <taxon>Prosthecobacter</taxon>
    </lineage>
</organism>
<keyword evidence="1" id="KW-0472">Membrane</keyword>
<evidence type="ECO:0000313" key="3">
    <source>
        <dbReference type="Proteomes" id="UP001499852"/>
    </source>
</evidence>
<protein>
    <recommendedName>
        <fullName evidence="4">GlsB/YeaQ/YmgE family stress response membrane protein</fullName>
    </recommendedName>
</protein>
<name>A0ABP9PTG1_9BACT</name>
<dbReference type="RefSeq" id="WP_345738998.1">
    <property type="nucleotide sequence ID" value="NZ_BAABIA010000016.1"/>
</dbReference>
<feature type="transmembrane region" description="Helical" evidence="1">
    <location>
        <begin position="35"/>
        <end position="56"/>
    </location>
</feature>
<sequence>MKPTLTNLNDVLLGLLGAGAQVIGVVASWQEHLEWGMRVASLLVGIAVGVVTIISLRRRSK</sequence>
<keyword evidence="1" id="KW-1133">Transmembrane helix</keyword>
<keyword evidence="3" id="KW-1185">Reference proteome</keyword>
<evidence type="ECO:0008006" key="4">
    <source>
        <dbReference type="Google" id="ProtNLM"/>
    </source>
</evidence>
<evidence type="ECO:0000313" key="2">
    <source>
        <dbReference type="EMBL" id="GAA5149959.1"/>
    </source>
</evidence>
<dbReference type="Proteomes" id="UP001499852">
    <property type="component" value="Unassembled WGS sequence"/>
</dbReference>
<evidence type="ECO:0000256" key="1">
    <source>
        <dbReference type="SAM" id="Phobius"/>
    </source>
</evidence>
<keyword evidence="1" id="KW-0812">Transmembrane</keyword>
<accession>A0ABP9PTG1</accession>